<dbReference type="Pfam" id="PF22725">
    <property type="entry name" value="GFO_IDH_MocA_C3"/>
    <property type="match status" value="1"/>
</dbReference>
<dbReference type="SUPFAM" id="SSF55347">
    <property type="entry name" value="Glyceraldehyde-3-phosphate dehydrogenase-like, C-terminal domain"/>
    <property type="match status" value="1"/>
</dbReference>
<dbReference type="Gene3D" id="3.40.50.720">
    <property type="entry name" value="NAD(P)-binding Rossmann-like Domain"/>
    <property type="match status" value="1"/>
</dbReference>
<proteinExistence type="inferred from homology"/>
<dbReference type="InterPro" id="IPR000683">
    <property type="entry name" value="Gfo/Idh/MocA-like_OxRdtase_N"/>
</dbReference>
<dbReference type="SUPFAM" id="SSF50249">
    <property type="entry name" value="Nucleic acid-binding proteins"/>
    <property type="match status" value="1"/>
</dbReference>
<feature type="region of interest" description="Disordered" evidence="2">
    <location>
        <begin position="1"/>
        <end position="58"/>
    </location>
</feature>
<dbReference type="PANTHER" id="PTHR46368:SF4">
    <property type="entry name" value="OS10G0403700 PROTEIN"/>
    <property type="match status" value="1"/>
</dbReference>
<evidence type="ECO:0000259" key="4">
    <source>
        <dbReference type="Pfam" id="PF22725"/>
    </source>
</evidence>
<reference evidence="5 6" key="1">
    <citation type="submission" date="2024-02" db="EMBL/GenBank/DDBJ databases">
        <authorList>
            <person name="Chen Y."/>
            <person name="Shah S."/>
            <person name="Dougan E. K."/>
            <person name="Thang M."/>
            <person name="Chan C."/>
        </authorList>
    </citation>
    <scope>NUCLEOTIDE SEQUENCE [LARGE SCALE GENOMIC DNA]</scope>
</reference>
<evidence type="ECO:0000256" key="2">
    <source>
        <dbReference type="SAM" id="MobiDB-lite"/>
    </source>
</evidence>
<comment type="similarity">
    <text evidence="1">Belongs to the Gfo/Idh/MocA family.</text>
</comment>
<name>A0ABP0MF30_9DINO</name>
<dbReference type="InterPro" id="IPR055170">
    <property type="entry name" value="GFO_IDH_MocA-like_dom"/>
</dbReference>
<evidence type="ECO:0000313" key="5">
    <source>
        <dbReference type="EMBL" id="CAK9048714.1"/>
    </source>
</evidence>
<evidence type="ECO:0000259" key="3">
    <source>
        <dbReference type="Pfam" id="PF01408"/>
    </source>
</evidence>
<feature type="domain" description="GFO/IDH/MocA-like oxidoreductase" evidence="4">
    <location>
        <begin position="325"/>
        <end position="438"/>
    </location>
</feature>
<dbReference type="Gene3D" id="2.40.50.140">
    <property type="entry name" value="Nucleic acid-binding proteins"/>
    <property type="match status" value="1"/>
</dbReference>
<protein>
    <submittedName>
        <fullName evidence="5">Uncharacterized oxidoreductase At4g09670</fullName>
    </submittedName>
</protein>
<accession>A0ABP0MF30</accession>
<dbReference type="InterPro" id="IPR036291">
    <property type="entry name" value="NAD(P)-bd_dom_sf"/>
</dbReference>
<dbReference type="SUPFAM" id="SSF51735">
    <property type="entry name" value="NAD(P)-binding Rossmann-fold domains"/>
    <property type="match status" value="1"/>
</dbReference>
<organism evidence="5 6">
    <name type="scientific">Durusdinium trenchii</name>
    <dbReference type="NCBI Taxonomy" id="1381693"/>
    <lineage>
        <taxon>Eukaryota</taxon>
        <taxon>Sar</taxon>
        <taxon>Alveolata</taxon>
        <taxon>Dinophyceae</taxon>
        <taxon>Suessiales</taxon>
        <taxon>Symbiodiniaceae</taxon>
        <taxon>Durusdinium</taxon>
    </lineage>
</organism>
<feature type="domain" description="Gfo/Idh/MocA-like oxidoreductase N-terminal" evidence="3">
    <location>
        <begin position="158"/>
        <end position="303"/>
    </location>
</feature>
<dbReference type="Gene3D" id="3.30.360.10">
    <property type="entry name" value="Dihydrodipicolinate Reductase, domain 2"/>
    <property type="match status" value="1"/>
</dbReference>
<keyword evidence="6" id="KW-1185">Reference proteome</keyword>
<comment type="caution">
    <text evidence="5">The sequence shown here is derived from an EMBL/GenBank/DDBJ whole genome shotgun (WGS) entry which is preliminary data.</text>
</comment>
<dbReference type="Proteomes" id="UP001642464">
    <property type="component" value="Unassembled WGS sequence"/>
</dbReference>
<dbReference type="PANTHER" id="PTHR46368">
    <property type="match status" value="1"/>
</dbReference>
<gene>
    <name evidence="5" type="ORF">SCF082_LOCUS27106</name>
</gene>
<dbReference type="InterPro" id="IPR012340">
    <property type="entry name" value="NA-bd_OB-fold"/>
</dbReference>
<dbReference type="Pfam" id="PF01408">
    <property type="entry name" value="GFO_IDH_MocA"/>
    <property type="match status" value="1"/>
</dbReference>
<evidence type="ECO:0000256" key="1">
    <source>
        <dbReference type="ARBA" id="ARBA00010928"/>
    </source>
</evidence>
<sequence length="675" mass="73202">MKSAKKKDVWGSFRAGEAEPLSDSEATKPKQGKKKKTDSKKPAGPTGPNLARKRVADSKVSGVVESWTNSYGWIRPFHHVSHPKAGKHGGKIYIHGKDVKGGMGFLPVGGSVEFYVFEDDAGLGAEECVLTEKGKGSKGGKGWGWDSKGWDMKGIMSVRWGILGCAGIAEKFCASVSGAENASVAAVASRSISKAEQFILDNCPGAKAYGSYEEHGQQAHQMSRLRHGKGDVRQTNILRFSEELLGDASIQAVYIPVPTGHKTELALAAVAAKKHILIEKPLINAAETRKIIEACKAAGLQFMDNTMFVHNKRQLAMNKILDDVETFGRVKHVQSNFSIDLGLNEAWAANNIRMKKSLEPLGCLGDLGWYNVRFTLWAFGFLLPSSVSCIYGEKTDEGVPTHVLAQMRFDDGRTASFMCSFVAAFRDNAEVFGEKAALSLDDFVVTSSLELARYRLVKTTFGAKAETFPVQISEEELQTPVQHAAVVENFSEIVMSGHADSTWPFHTLATQSVLDAMVLSASRDGAWVMPPGSRIVCLFPVSTYDNRMNLLCFGCLNCRQFDVICGIALSSGQITRMASPVWPEVRPGPAPYLMGGVGTAPVPAINSVPVNQMPYQYGQMMPGISPPMHQPLPMNPPALGMYPGHVPPNPAHPVHPGLAPGPYEPEAAWGQWNTL</sequence>
<evidence type="ECO:0000313" key="6">
    <source>
        <dbReference type="Proteomes" id="UP001642464"/>
    </source>
</evidence>
<dbReference type="EMBL" id="CAXAMM010020813">
    <property type="protein sequence ID" value="CAK9048714.1"/>
    <property type="molecule type" value="Genomic_DNA"/>
</dbReference>